<dbReference type="SUPFAM" id="SSF52833">
    <property type="entry name" value="Thioredoxin-like"/>
    <property type="match status" value="1"/>
</dbReference>
<name>A0ABW4WYX3_9BACT</name>
<evidence type="ECO:0000256" key="2">
    <source>
        <dbReference type="ARBA" id="ARBA00023002"/>
    </source>
</evidence>
<accession>A0ABW4WYX3</accession>
<gene>
    <name evidence="6" type="ORF">ACFSKU_13395</name>
</gene>
<dbReference type="InterPro" id="IPR013766">
    <property type="entry name" value="Thioredoxin_domain"/>
</dbReference>
<dbReference type="InterPro" id="IPR024706">
    <property type="entry name" value="Peroxiredoxin_AhpC-typ"/>
</dbReference>
<dbReference type="PANTHER" id="PTHR10681:SF128">
    <property type="entry name" value="THIOREDOXIN-DEPENDENT PEROXIDE REDUCTASE, MITOCHONDRIAL"/>
    <property type="match status" value="1"/>
</dbReference>
<dbReference type="CDD" id="cd03015">
    <property type="entry name" value="PRX_Typ2cys"/>
    <property type="match status" value="1"/>
</dbReference>
<evidence type="ECO:0000259" key="5">
    <source>
        <dbReference type="PROSITE" id="PS51352"/>
    </source>
</evidence>
<evidence type="ECO:0000313" key="6">
    <source>
        <dbReference type="EMBL" id="MFD2067883.1"/>
    </source>
</evidence>
<dbReference type="PANTHER" id="PTHR10681">
    <property type="entry name" value="THIOREDOXIN PEROXIDASE"/>
    <property type="match status" value="1"/>
</dbReference>
<comment type="similarity">
    <text evidence="1">Belongs to the peroxiredoxin family. AhpC/Prx1 subfamily.</text>
</comment>
<dbReference type="InterPro" id="IPR050217">
    <property type="entry name" value="Peroxiredoxin"/>
</dbReference>
<evidence type="ECO:0000256" key="3">
    <source>
        <dbReference type="ARBA" id="ARBA00032824"/>
    </source>
</evidence>
<comment type="caution">
    <text evidence="6">The sequence shown here is derived from an EMBL/GenBank/DDBJ whole genome shotgun (WGS) entry which is preliminary data.</text>
</comment>
<dbReference type="PIRSF" id="PIRSF000239">
    <property type="entry name" value="AHPC"/>
    <property type="match status" value="1"/>
</dbReference>
<dbReference type="Gene3D" id="3.40.30.10">
    <property type="entry name" value="Glutaredoxin"/>
    <property type="match status" value="1"/>
</dbReference>
<dbReference type="InterPro" id="IPR036249">
    <property type="entry name" value="Thioredoxin-like_sf"/>
</dbReference>
<organism evidence="6 7">
    <name type="scientific">Pontibacter silvestris</name>
    <dbReference type="NCBI Taxonomy" id="2305183"/>
    <lineage>
        <taxon>Bacteria</taxon>
        <taxon>Pseudomonadati</taxon>
        <taxon>Bacteroidota</taxon>
        <taxon>Cytophagia</taxon>
        <taxon>Cytophagales</taxon>
        <taxon>Hymenobacteraceae</taxon>
        <taxon>Pontibacter</taxon>
    </lineage>
</organism>
<proteinExistence type="inferred from homology"/>
<dbReference type="RefSeq" id="WP_229958572.1">
    <property type="nucleotide sequence ID" value="NZ_JAJJWI010000003.1"/>
</dbReference>
<dbReference type="PROSITE" id="PS51352">
    <property type="entry name" value="THIOREDOXIN_2"/>
    <property type="match status" value="1"/>
</dbReference>
<keyword evidence="2" id="KW-0560">Oxidoreductase</keyword>
<sequence>MAVLVGKKAPSFKATAVVNGEEFEEDFSLEQYLGKKHVVFFFWPMDFTFVCPTEILAFQDRLADFERKGVAVVGCSTDTHVTHFAWLNTPQDQGGIQGVTYPLVADAAKTIAQNFDVLAGHYDYNEEGEVTFVGEPVAYRGLFLIDKEGVVRHQVVNDLPLGRSIDEALRMVDALQYFEEKGEVCPANWEEGKEAMQATKEGVSNYLANRGSH</sequence>
<evidence type="ECO:0000256" key="4">
    <source>
        <dbReference type="ARBA" id="ARBA00037420"/>
    </source>
</evidence>
<dbReference type="InterPro" id="IPR019479">
    <property type="entry name" value="Peroxiredoxin_C"/>
</dbReference>
<evidence type="ECO:0000256" key="1">
    <source>
        <dbReference type="ARBA" id="ARBA00009796"/>
    </source>
</evidence>
<protein>
    <recommendedName>
        <fullName evidence="3">Thioredoxin peroxidase</fullName>
    </recommendedName>
</protein>
<keyword evidence="7" id="KW-1185">Reference proteome</keyword>
<dbReference type="InterPro" id="IPR000866">
    <property type="entry name" value="AhpC/TSA"/>
</dbReference>
<evidence type="ECO:0000313" key="7">
    <source>
        <dbReference type="Proteomes" id="UP001597369"/>
    </source>
</evidence>
<reference evidence="7" key="1">
    <citation type="journal article" date="2019" name="Int. J. Syst. Evol. Microbiol.">
        <title>The Global Catalogue of Microorganisms (GCM) 10K type strain sequencing project: providing services to taxonomists for standard genome sequencing and annotation.</title>
        <authorList>
            <consortium name="The Broad Institute Genomics Platform"/>
            <consortium name="The Broad Institute Genome Sequencing Center for Infectious Disease"/>
            <person name="Wu L."/>
            <person name="Ma J."/>
        </authorList>
    </citation>
    <scope>NUCLEOTIDE SEQUENCE [LARGE SCALE GENOMIC DNA]</scope>
    <source>
        <strain evidence="7">JCM 16545</strain>
    </source>
</reference>
<dbReference type="Proteomes" id="UP001597369">
    <property type="component" value="Unassembled WGS sequence"/>
</dbReference>
<dbReference type="EMBL" id="JBHUHV010000039">
    <property type="protein sequence ID" value="MFD2067883.1"/>
    <property type="molecule type" value="Genomic_DNA"/>
</dbReference>
<feature type="domain" description="Thioredoxin" evidence="5">
    <location>
        <begin position="3"/>
        <end position="177"/>
    </location>
</feature>
<dbReference type="Pfam" id="PF10417">
    <property type="entry name" value="1-cysPrx_C"/>
    <property type="match status" value="1"/>
</dbReference>
<comment type="function">
    <text evidence="4">Thiol-specific peroxidase that catalyzes the reduction of hydrogen peroxide and organic hydroperoxides to water and alcohols, respectively. Plays a role in cell protection against oxidative stress by detoxifying peroxides.</text>
</comment>
<dbReference type="Pfam" id="PF00578">
    <property type="entry name" value="AhpC-TSA"/>
    <property type="match status" value="1"/>
</dbReference>